<comment type="caution">
    <text evidence="1">The sequence shown here is derived from an EMBL/GenBank/DDBJ whole genome shotgun (WGS) entry which is preliminary data.</text>
</comment>
<dbReference type="Pfam" id="PF10001">
    <property type="entry name" value="DUF2242"/>
    <property type="match status" value="1"/>
</dbReference>
<dbReference type="PROSITE" id="PS51257">
    <property type="entry name" value="PROKAR_LIPOPROTEIN"/>
    <property type="match status" value="1"/>
</dbReference>
<dbReference type="InterPro" id="IPR018718">
    <property type="entry name" value="DUF2242"/>
</dbReference>
<dbReference type="OrthoDB" id="8588389at2"/>
<dbReference type="RefSeq" id="WP_138854781.1">
    <property type="nucleotide sequence ID" value="NZ_CP040709.1"/>
</dbReference>
<reference evidence="1 2" key="1">
    <citation type="submission" date="2020-08" db="EMBL/GenBank/DDBJ databases">
        <title>Genomic Encyclopedia of Type Strains, Phase IV (KMG-IV): sequencing the most valuable type-strain genomes for metagenomic binning, comparative biology and taxonomic classification.</title>
        <authorList>
            <person name="Goeker M."/>
        </authorList>
    </citation>
    <scope>NUCLEOTIDE SEQUENCE [LARGE SCALE GENOMIC DNA]</scope>
    <source>
        <strain evidence="1 2">DSM 23958</strain>
    </source>
</reference>
<sequence length="188" mass="20425">MSPVSDRYLSPRLTALALLLTLAACTTPKLPHLGGSKQEPVYSRETFAVDEKHSRLFDAPVGEVCESARRSLLSQGYVISRAETRLVQGAKRFQPEGEVHVEISFHIVCAAEGERTSTMFVSAQQDKYILKKNPNAASIGVSAVGSISVPLGSTEDSLVKVASETIPAGAFYERFFGLVQRLLKQQGE</sequence>
<dbReference type="EMBL" id="JACHHO010000003">
    <property type="protein sequence ID" value="MBB5205210.1"/>
    <property type="molecule type" value="Genomic_DNA"/>
</dbReference>
<accession>A0A840S9Z4</accession>
<evidence type="ECO:0000313" key="2">
    <source>
        <dbReference type="Proteomes" id="UP000554837"/>
    </source>
</evidence>
<evidence type="ECO:0008006" key="3">
    <source>
        <dbReference type="Google" id="ProtNLM"/>
    </source>
</evidence>
<keyword evidence="2" id="KW-1185">Reference proteome</keyword>
<evidence type="ECO:0000313" key="1">
    <source>
        <dbReference type="EMBL" id="MBB5205210.1"/>
    </source>
</evidence>
<name>A0A840S9Z4_9BURK</name>
<dbReference type="AlphaFoldDB" id="A0A840S9Z4"/>
<proteinExistence type="predicted"/>
<dbReference type="Proteomes" id="UP000554837">
    <property type="component" value="Unassembled WGS sequence"/>
</dbReference>
<organism evidence="1 2">
    <name type="scientific">Inhella inkyongensis</name>
    <dbReference type="NCBI Taxonomy" id="392593"/>
    <lineage>
        <taxon>Bacteria</taxon>
        <taxon>Pseudomonadati</taxon>
        <taxon>Pseudomonadota</taxon>
        <taxon>Betaproteobacteria</taxon>
        <taxon>Burkholderiales</taxon>
        <taxon>Sphaerotilaceae</taxon>
        <taxon>Inhella</taxon>
    </lineage>
</organism>
<protein>
    <recommendedName>
        <fullName evidence="3">DUF2242 domain-containing protein</fullName>
    </recommendedName>
</protein>
<gene>
    <name evidence="1" type="ORF">HNQ51_002529</name>
</gene>